<dbReference type="InterPro" id="IPR001173">
    <property type="entry name" value="Glyco_trans_2-like"/>
</dbReference>
<protein>
    <submittedName>
        <fullName evidence="3">Glycosyltransferase</fullName>
    </submittedName>
</protein>
<keyword evidence="3" id="KW-0808">Transferase</keyword>
<dbReference type="PANTHER" id="PTHR43179:SF7">
    <property type="entry name" value="RHAMNOSYLTRANSFERASE WBBL"/>
    <property type="match status" value="1"/>
</dbReference>
<proteinExistence type="predicted"/>
<evidence type="ECO:0000313" key="4">
    <source>
        <dbReference type="Proteomes" id="UP000464186"/>
    </source>
</evidence>
<evidence type="ECO:0000313" key="3">
    <source>
        <dbReference type="EMBL" id="QHK20167.1"/>
    </source>
</evidence>
<keyword evidence="1" id="KW-0472">Membrane</keyword>
<dbReference type="PANTHER" id="PTHR43179">
    <property type="entry name" value="RHAMNOSYLTRANSFERASE WBBL"/>
    <property type="match status" value="1"/>
</dbReference>
<evidence type="ECO:0000256" key="1">
    <source>
        <dbReference type="SAM" id="Phobius"/>
    </source>
</evidence>
<keyword evidence="1" id="KW-1133">Transmembrane helix</keyword>
<keyword evidence="1" id="KW-0812">Transmembrane</keyword>
<dbReference type="KEGG" id="psey:GU243_10965"/>
<accession>A0A6P1NN16</accession>
<dbReference type="Gene3D" id="3.90.550.10">
    <property type="entry name" value="Spore Coat Polysaccharide Biosynthesis Protein SpsA, Chain A"/>
    <property type="match status" value="1"/>
</dbReference>
<dbReference type="AlphaFoldDB" id="A0A6P1NN16"/>
<organism evidence="3 4">
    <name type="scientific">Pseudarthrobacter psychrotolerans</name>
    <dbReference type="NCBI Taxonomy" id="2697569"/>
    <lineage>
        <taxon>Bacteria</taxon>
        <taxon>Bacillati</taxon>
        <taxon>Actinomycetota</taxon>
        <taxon>Actinomycetes</taxon>
        <taxon>Micrococcales</taxon>
        <taxon>Micrococcaceae</taxon>
        <taxon>Pseudarthrobacter</taxon>
    </lineage>
</organism>
<dbReference type="InterPro" id="IPR029044">
    <property type="entry name" value="Nucleotide-diphossugar_trans"/>
</dbReference>
<gene>
    <name evidence="3" type="ORF">GU243_10965</name>
</gene>
<feature type="domain" description="Glycosyltransferase 2-like" evidence="2">
    <location>
        <begin position="12"/>
        <end position="126"/>
    </location>
</feature>
<feature type="transmembrane region" description="Helical" evidence="1">
    <location>
        <begin position="261"/>
        <end position="283"/>
    </location>
</feature>
<dbReference type="EMBL" id="CP047898">
    <property type="protein sequence ID" value="QHK20167.1"/>
    <property type="molecule type" value="Genomic_DNA"/>
</dbReference>
<keyword evidence="4" id="KW-1185">Reference proteome</keyword>
<dbReference type="Pfam" id="PF00535">
    <property type="entry name" value="Glycos_transf_2"/>
    <property type="match status" value="1"/>
</dbReference>
<name>A0A6P1NN16_9MICC</name>
<dbReference type="Proteomes" id="UP000464186">
    <property type="component" value="Chromosome"/>
</dbReference>
<dbReference type="GO" id="GO:0016740">
    <property type="term" value="F:transferase activity"/>
    <property type="evidence" value="ECO:0007669"/>
    <property type="project" value="UniProtKB-KW"/>
</dbReference>
<dbReference type="SUPFAM" id="SSF53448">
    <property type="entry name" value="Nucleotide-diphospho-sugar transferases"/>
    <property type="match status" value="1"/>
</dbReference>
<reference evidence="3 4" key="1">
    <citation type="submission" date="2020-01" db="EMBL/GenBank/DDBJ databases">
        <title>Pseudarthrobacter psychrotolerans sp. nov., isolated from antarctic soil.</title>
        <authorList>
            <person name="Shin Y."/>
            <person name="Park W."/>
        </authorList>
    </citation>
    <scope>NUCLEOTIDE SEQUENCE [LARGE SCALE GENOMIC DNA]</scope>
    <source>
        <strain evidence="3 4">YJ56</strain>
    </source>
</reference>
<sequence>MTPTDNVRPGISISIVTYNTWERTIKCIRSIMDGYVGGPYEILVLDNGVQPCPELTWPQHVQIHKSPKNVGFGAGHNANLLRASFDTFVILNPDVTLPGSTLQALAETVRSEGAVAAAPILVFPDGSEQLSFRSFPSLRTECARVVGADRKPDSRWSTLVRVPVGQGIVQVDQPAAAVLAVETEIMHRVGGFDTDFAMYFEDVDLCARLKSEGKILAISDHTAIHDGEGTAKSYRTATTFWIENSRRRYHRKFETGTRRTLILLATWISTLSHFVGAGLAAVISSGSQREVLFAKSRGYAAALASTVVGSDEYWRKQFLKN</sequence>
<evidence type="ECO:0000259" key="2">
    <source>
        <dbReference type="Pfam" id="PF00535"/>
    </source>
</evidence>